<evidence type="ECO:0000313" key="3">
    <source>
        <dbReference type="WBParaSite" id="nRc.2.0.1.t26387-RA"/>
    </source>
</evidence>
<sequence length="126" mass="14093">MFVVSRTAAQLKLQLCARNFRSSALLKVLSPPIPSFLKKTMIRTTTKEDDEAQNLMLLEMDPATIPTKRVTKKDSPSQGNKNVSTYNKIVPTKDNTKGNLKSGCKVYVSASMMKDAYTNKKDDLMM</sequence>
<name>A0A915JJY2_ROMCU</name>
<protein>
    <submittedName>
        <fullName evidence="3">Uncharacterized protein</fullName>
    </submittedName>
</protein>
<feature type="region of interest" description="Disordered" evidence="1">
    <location>
        <begin position="66"/>
        <end position="94"/>
    </location>
</feature>
<dbReference type="WBParaSite" id="nRc.2.0.1.t26387-RA">
    <property type="protein sequence ID" value="nRc.2.0.1.t26387-RA"/>
    <property type="gene ID" value="nRc.2.0.1.g26387"/>
</dbReference>
<proteinExistence type="predicted"/>
<feature type="compositionally biased region" description="Polar residues" evidence="1">
    <location>
        <begin position="76"/>
        <end position="87"/>
    </location>
</feature>
<keyword evidence="2" id="KW-1185">Reference proteome</keyword>
<dbReference type="Proteomes" id="UP000887565">
    <property type="component" value="Unplaced"/>
</dbReference>
<evidence type="ECO:0000313" key="2">
    <source>
        <dbReference type="Proteomes" id="UP000887565"/>
    </source>
</evidence>
<dbReference type="AlphaFoldDB" id="A0A915JJY2"/>
<accession>A0A915JJY2</accession>
<organism evidence="2 3">
    <name type="scientific">Romanomermis culicivorax</name>
    <name type="common">Nematode worm</name>
    <dbReference type="NCBI Taxonomy" id="13658"/>
    <lineage>
        <taxon>Eukaryota</taxon>
        <taxon>Metazoa</taxon>
        <taxon>Ecdysozoa</taxon>
        <taxon>Nematoda</taxon>
        <taxon>Enoplea</taxon>
        <taxon>Dorylaimia</taxon>
        <taxon>Mermithida</taxon>
        <taxon>Mermithoidea</taxon>
        <taxon>Mermithidae</taxon>
        <taxon>Romanomermis</taxon>
    </lineage>
</organism>
<evidence type="ECO:0000256" key="1">
    <source>
        <dbReference type="SAM" id="MobiDB-lite"/>
    </source>
</evidence>
<reference evidence="3" key="1">
    <citation type="submission" date="2022-11" db="UniProtKB">
        <authorList>
            <consortium name="WormBaseParasite"/>
        </authorList>
    </citation>
    <scope>IDENTIFICATION</scope>
</reference>